<comment type="similarity">
    <text evidence="6">Belongs to the ABC-4 integral membrane protein family.</text>
</comment>
<name>A0A098M5S8_9BACL</name>
<keyword evidence="4 6" id="KW-1133">Transmembrane helix</keyword>
<dbReference type="GO" id="GO:0005886">
    <property type="term" value="C:plasma membrane"/>
    <property type="evidence" value="ECO:0007669"/>
    <property type="project" value="UniProtKB-SubCell"/>
</dbReference>
<comment type="caution">
    <text evidence="8">The sequence shown here is derived from an EMBL/GenBank/DDBJ whole genome shotgun (WGS) entry which is preliminary data.</text>
</comment>
<keyword evidence="6" id="KW-0813">Transport</keyword>
<feature type="transmembrane region" description="Helical" evidence="6">
    <location>
        <begin position="158"/>
        <end position="181"/>
    </location>
</feature>
<keyword evidence="3 6" id="KW-0812">Transmembrane</keyword>
<dbReference type="InterPro" id="IPR052536">
    <property type="entry name" value="ABC-4_Integral_Memb_Prot"/>
</dbReference>
<evidence type="ECO:0000256" key="3">
    <source>
        <dbReference type="ARBA" id="ARBA00022692"/>
    </source>
</evidence>
<feature type="transmembrane region" description="Helical" evidence="6">
    <location>
        <begin position="193"/>
        <end position="213"/>
    </location>
</feature>
<evidence type="ECO:0000256" key="4">
    <source>
        <dbReference type="ARBA" id="ARBA00022989"/>
    </source>
</evidence>
<evidence type="ECO:0000259" key="7">
    <source>
        <dbReference type="Pfam" id="PF02687"/>
    </source>
</evidence>
<keyword evidence="5 6" id="KW-0472">Membrane</keyword>
<feature type="transmembrane region" description="Helical" evidence="6">
    <location>
        <begin position="20"/>
        <end position="38"/>
    </location>
</feature>
<feature type="transmembrane region" description="Helical" evidence="6">
    <location>
        <begin position="519"/>
        <end position="541"/>
    </location>
</feature>
<feature type="transmembrane region" description="Helical" evidence="6">
    <location>
        <begin position="225"/>
        <end position="252"/>
    </location>
</feature>
<accession>A0A098M5S8</accession>
<dbReference type="Proteomes" id="UP000029734">
    <property type="component" value="Unassembled WGS sequence"/>
</dbReference>
<evidence type="ECO:0000256" key="2">
    <source>
        <dbReference type="ARBA" id="ARBA00022475"/>
    </source>
</evidence>
<feature type="transmembrane region" description="Helical" evidence="6">
    <location>
        <begin position="112"/>
        <end position="138"/>
    </location>
</feature>
<dbReference type="PIRSF" id="PIRSF018968">
    <property type="entry name" value="ABC_permease_BceB"/>
    <property type="match status" value="1"/>
</dbReference>
<evidence type="ECO:0000256" key="6">
    <source>
        <dbReference type="PIRNR" id="PIRNR018968"/>
    </source>
</evidence>
<dbReference type="RefSeq" id="WP_036657396.1">
    <property type="nucleotide sequence ID" value="NZ_JQCR01000003.1"/>
</dbReference>
<organism evidence="8 9">
    <name type="scientific">Paenibacillus wynnii</name>
    <dbReference type="NCBI Taxonomy" id="268407"/>
    <lineage>
        <taxon>Bacteria</taxon>
        <taxon>Bacillati</taxon>
        <taxon>Bacillota</taxon>
        <taxon>Bacilli</taxon>
        <taxon>Bacillales</taxon>
        <taxon>Paenibacillaceae</taxon>
        <taxon>Paenibacillus</taxon>
    </lineage>
</organism>
<dbReference type="InterPro" id="IPR003838">
    <property type="entry name" value="ABC3_permease_C"/>
</dbReference>
<dbReference type="InterPro" id="IPR027022">
    <property type="entry name" value="ABC_permease_BceB-typ"/>
</dbReference>
<evidence type="ECO:0000313" key="8">
    <source>
        <dbReference type="EMBL" id="KGE17909.1"/>
    </source>
</evidence>
<feature type="transmembrane region" description="Helical" evidence="6">
    <location>
        <begin position="577"/>
        <end position="596"/>
    </location>
</feature>
<dbReference type="Pfam" id="PF02687">
    <property type="entry name" value="FtsX"/>
    <property type="match status" value="1"/>
</dbReference>
<dbReference type="GO" id="GO:0055085">
    <property type="term" value="P:transmembrane transport"/>
    <property type="evidence" value="ECO:0007669"/>
    <property type="project" value="UniProtKB-UniRule"/>
</dbReference>
<comment type="subcellular location">
    <subcellularLocation>
        <location evidence="1 6">Cell membrane</location>
        <topology evidence="1 6">Multi-pass membrane protein</topology>
    </subcellularLocation>
</comment>
<reference evidence="8 9" key="2">
    <citation type="submission" date="2014-10" db="EMBL/GenBank/DDBJ databases">
        <title>Comparative genomics of the Paenibacillus odorifer group.</title>
        <authorList>
            <person name="Tsai Y.-C."/>
            <person name="Martin N."/>
            <person name="Korlach J."/>
            <person name="Wiedmann M."/>
        </authorList>
    </citation>
    <scope>NUCLEOTIDE SEQUENCE [LARGE SCALE GENOMIC DNA]</scope>
    <source>
        <strain evidence="8 9">DSM 18334</strain>
    </source>
</reference>
<dbReference type="STRING" id="268407.PWYN_25515"/>
<evidence type="ECO:0000256" key="1">
    <source>
        <dbReference type="ARBA" id="ARBA00004651"/>
    </source>
</evidence>
<dbReference type="eggNOG" id="COG0577">
    <property type="taxonomic scope" value="Bacteria"/>
</dbReference>
<evidence type="ECO:0000256" key="5">
    <source>
        <dbReference type="ARBA" id="ARBA00023136"/>
    </source>
</evidence>
<proteinExistence type="inferred from homology"/>
<dbReference type="PANTHER" id="PTHR46795:SF1">
    <property type="entry name" value="ABC TRANSPORTER PERMEASE PROTEIN"/>
    <property type="match status" value="1"/>
</dbReference>
<protein>
    <recommendedName>
        <fullName evidence="7">ABC3 transporter permease C-terminal domain-containing protein</fullName>
    </recommendedName>
</protein>
<feature type="transmembrane region" description="Helical" evidence="6">
    <location>
        <begin position="608"/>
        <end position="630"/>
    </location>
</feature>
<dbReference type="PANTHER" id="PTHR46795">
    <property type="entry name" value="ABC TRANSPORTER PERMEASE-RELATED-RELATED"/>
    <property type="match status" value="1"/>
</dbReference>
<sequence length="647" mass="74000">MTFRRMAFQIFKANLRRYLLFFLCSSFTIMIFFTFATLSNNPDFMDSYKVNGMISGNLYAPTLILKVFAVLFLVYAQTAFVKFRKSDYGLFMVLGMTHHNIRKMILFENGMIAVASILTGLGLGTLFSGIFFGLVTLIVDVQDISFRLTMESYKDTVIFFVIIYSVVIACNLVLTLRYSIVNLLKEARTADRSLIHGSVPGIIGTVLVAIAAVDWLRRTAEEGNLVLRSLIICFVGVYLVMSSLSDWISLALKRFSKNNHKNMLFVSDIRYSFGQSKIVLFLITILVTFSLMLNSIAIYFTLDTLKRATIQNPYHIAYAELLGKNHIPQETLGQIIDNGETPLSSHQVLEFMDLQPFKVFSDQNLNTIIGSHYKVEQGHFLNLSLYDQSEGYTGEIPEMRTYKLDSPAGEKTLVSQGVIAKMLFNRIPIVSNGLYVVLNEQDYTDTKTANVKRTSYIHLLNFENWKKTAEIDAKLYAALVKYNKENTESWYGNDRHDAVISKTESRIATYTQFKQAGEFGIMLFTFEGLLFFLSSGVLLHFRILTDWEREKIKFWKLTRIGITSKEAAKIIVKPFKLLFFFPYVLGIVLSTFYFVSEIKVEVGKVVEPLIEALLLGGMYLGFQVLFYLIYTRRYTHRMLKEMGLDKP</sequence>
<evidence type="ECO:0000313" key="9">
    <source>
        <dbReference type="Proteomes" id="UP000029734"/>
    </source>
</evidence>
<keyword evidence="9" id="KW-1185">Reference proteome</keyword>
<dbReference type="EMBL" id="JQCR01000003">
    <property type="protein sequence ID" value="KGE17909.1"/>
    <property type="molecule type" value="Genomic_DNA"/>
</dbReference>
<reference evidence="8 9" key="1">
    <citation type="submission" date="2014-08" db="EMBL/GenBank/DDBJ databases">
        <authorList>
            <person name="den Bakker H.C."/>
        </authorList>
    </citation>
    <scope>NUCLEOTIDE SEQUENCE [LARGE SCALE GENOMIC DNA]</scope>
    <source>
        <strain evidence="8 9">DSM 18334</strain>
    </source>
</reference>
<feature type="transmembrane region" description="Helical" evidence="6">
    <location>
        <begin position="278"/>
        <end position="302"/>
    </location>
</feature>
<keyword evidence="2 6" id="KW-1003">Cell membrane</keyword>
<dbReference type="AlphaFoldDB" id="A0A098M5S8"/>
<feature type="transmembrane region" description="Helical" evidence="6">
    <location>
        <begin position="58"/>
        <end position="76"/>
    </location>
</feature>
<dbReference type="OrthoDB" id="1937696at2"/>
<feature type="domain" description="ABC3 transporter permease C-terminal" evidence="7">
    <location>
        <begin position="66"/>
        <end position="172"/>
    </location>
</feature>
<gene>
    <name evidence="8" type="ORF">PWYN_25515</name>
</gene>